<evidence type="ECO:0000313" key="2">
    <source>
        <dbReference type="EMBL" id="OGM92730.1"/>
    </source>
</evidence>
<dbReference type="Proteomes" id="UP000176422">
    <property type="component" value="Unassembled WGS sequence"/>
</dbReference>
<evidence type="ECO:0008006" key="4">
    <source>
        <dbReference type="Google" id="ProtNLM"/>
    </source>
</evidence>
<organism evidence="2 3">
    <name type="scientific">Candidatus Wolfebacteria bacterium RIFOXYB1_FULL_54_12</name>
    <dbReference type="NCBI Taxonomy" id="1802559"/>
    <lineage>
        <taxon>Bacteria</taxon>
        <taxon>Candidatus Wolfeibacteriota</taxon>
    </lineage>
</organism>
<dbReference type="EMBL" id="MGIT01000003">
    <property type="protein sequence ID" value="OGM92730.1"/>
    <property type="molecule type" value="Genomic_DNA"/>
</dbReference>
<keyword evidence="1" id="KW-0472">Membrane</keyword>
<protein>
    <recommendedName>
        <fullName evidence="4">SurA N-terminal domain-containing protein</fullName>
    </recommendedName>
</protein>
<keyword evidence="1" id="KW-1133">Transmembrane helix</keyword>
<gene>
    <name evidence="2" type="ORF">A2372_00860</name>
</gene>
<comment type="caution">
    <text evidence="2">The sequence shown here is derived from an EMBL/GenBank/DDBJ whole genome shotgun (WGS) entry which is preliminary data.</text>
</comment>
<dbReference type="AlphaFoldDB" id="A0A1F8DVV2"/>
<keyword evidence="1" id="KW-0812">Transmembrane</keyword>
<accession>A0A1F8DVV2</accession>
<feature type="transmembrane region" description="Helical" evidence="1">
    <location>
        <begin position="12"/>
        <end position="31"/>
    </location>
</feature>
<sequence length="195" mass="21464">MKLKKIAKLTGIIGGGIILVGGIVIGVSGMWPVARVGASPITYASFSDNFTMADHFYRSNIRISGTSDRAVNAKEVQRDLQRVTMESLIDQILIDRELKKRYTANDLERLIANKMEGVELTSDTMTEAVELMYGLDAEGFTDLLLIPRAKQEILAGNLSLQSGAFNDWLSAQRAAAHIFIFIPSLQWTGSEVSVR</sequence>
<reference evidence="2 3" key="1">
    <citation type="journal article" date="2016" name="Nat. Commun.">
        <title>Thousands of microbial genomes shed light on interconnected biogeochemical processes in an aquifer system.</title>
        <authorList>
            <person name="Anantharaman K."/>
            <person name="Brown C.T."/>
            <person name="Hug L.A."/>
            <person name="Sharon I."/>
            <person name="Castelle C.J."/>
            <person name="Probst A.J."/>
            <person name="Thomas B.C."/>
            <person name="Singh A."/>
            <person name="Wilkins M.J."/>
            <person name="Karaoz U."/>
            <person name="Brodie E.L."/>
            <person name="Williams K.H."/>
            <person name="Hubbard S.S."/>
            <person name="Banfield J.F."/>
        </authorList>
    </citation>
    <scope>NUCLEOTIDE SEQUENCE [LARGE SCALE GENOMIC DNA]</scope>
</reference>
<evidence type="ECO:0000256" key="1">
    <source>
        <dbReference type="SAM" id="Phobius"/>
    </source>
</evidence>
<name>A0A1F8DVV2_9BACT</name>
<evidence type="ECO:0000313" key="3">
    <source>
        <dbReference type="Proteomes" id="UP000176422"/>
    </source>
</evidence>
<proteinExistence type="predicted"/>